<evidence type="ECO:0000313" key="2">
    <source>
        <dbReference type="EMBL" id="VEL14308.1"/>
    </source>
</evidence>
<dbReference type="Proteomes" id="UP000784294">
    <property type="component" value="Unassembled WGS sequence"/>
</dbReference>
<dbReference type="EMBL" id="CAAALY010020722">
    <property type="protein sequence ID" value="VEL14308.1"/>
    <property type="molecule type" value="Genomic_DNA"/>
</dbReference>
<evidence type="ECO:0000313" key="3">
    <source>
        <dbReference type="Proteomes" id="UP000784294"/>
    </source>
</evidence>
<keyword evidence="3" id="KW-1185">Reference proteome</keyword>
<proteinExistence type="predicted"/>
<accession>A0A3S5FCR9</accession>
<dbReference type="AlphaFoldDB" id="A0A3S5FCR9"/>
<sequence length="206" mass="23295">MPYLSLNPPSYDRSTRSHNSEHSFPPMSLQIARRQNHRLAAQEPSIHVLDYVIFEDLEQMMSMSIHMHMSVPGNFLLARLQTHDSIILSLIPPTSNFISYPSQFAQAVRKINSSSSLLQSPVRQVSLKEDIHSLTYLPFPGEASLSVTFQSISLIFFDPCADSPSRISHVFLFTVLTVYAVNSGALRFSRIVRMPNFPIIDRGFRG</sequence>
<organism evidence="2 3">
    <name type="scientific">Protopolystoma xenopodis</name>
    <dbReference type="NCBI Taxonomy" id="117903"/>
    <lineage>
        <taxon>Eukaryota</taxon>
        <taxon>Metazoa</taxon>
        <taxon>Spiralia</taxon>
        <taxon>Lophotrochozoa</taxon>
        <taxon>Platyhelminthes</taxon>
        <taxon>Monogenea</taxon>
        <taxon>Polyopisthocotylea</taxon>
        <taxon>Polystomatidea</taxon>
        <taxon>Polystomatidae</taxon>
        <taxon>Protopolystoma</taxon>
    </lineage>
</organism>
<reference evidence="2" key="1">
    <citation type="submission" date="2018-11" db="EMBL/GenBank/DDBJ databases">
        <authorList>
            <consortium name="Pathogen Informatics"/>
        </authorList>
    </citation>
    <scope>NUCLEOTIDE SEQUENCE</scope>
</reference>
<comment type="caution">
    <text evidence="2">The sequence shown here is derived from an EMBL/GenBank/DDBJ whole genome shotgun (WGS) entry which is preliminary data.</text>
</comment>
<protein>
    <submittedName>
        <fullName evidence="2">Uncharacterized protein</fullName>
    </submittedName>
</protein>
<feature type="region of interest" description="Disordered" evidence="1">
    <location>
        <begin position="1"/>
        <end position="24"/>
    </location>
</feature>
<evidence type="ECO:0000256" key="1">
    <source>
        <dbReference type="SAM" id="MobiDB-lite"/>
    </source>
</evidence>
<name>A0A3S5FCR9_9PLAT</name>
<gene>
    <name evidence="2" type="ORF">PXEA_LOCUS7748</name>
</gene>